<gene>
    <name evidence="4" type="ORF">NK6_1829</name>
</gene>
<evidence type="ECO:0000259" key="3">
    <source>
        <dbReference type="Pfam" id="PF13751"/>
    </source>
</evidence>
<dbReference type="AlphaFoldDB" id="A0A0E4BM60"/>
<evidence type="ECO:0000256" key="1">
    <source>
        <dbReference type="SAM" id="Coils"/>
    </source>
</evidence>
<feature type="domain" description="Transposase DDE" evidence="3">
    <location>
        <begin position="357"/>
        <end position="471"/>
    </location>
</feature>
<dbReference type="InterPro" id="IPR047629">
    <property type="entry name" value="IS1182_transpos"/>
</dbReference>
<feature type="domain" description="Transposase InsH N-terminal" evidence="2">
    <location>
        <begin position="26"/>
        <end position="119"/>
    </location>
</feature>
<name>A0A0E4BM60_9BRAD</name>
<proteinExistence type="predicted"/>
<sequence>MILRGKLMRRFVEQADRGQWTLLPECLDDFIDESSPVRVIDVFVDALDLAEMGFEGAEPAATGRPSYHPSVPLKLYIYGYLNRVQSSRRLEREAGRNVEVMWLLGRLAPDHKTIADFRKDSGLALRKVCARFVELCREMGLLATASVAIDGSKFKAVNNRDKNFTRAKVERRRVQLEESVARYLSQLDTADRHEPTEALAAKVTRLNEKLTKLKDEMAKLATYEKQMLASPDQQISLTDPDSRSMATSGRGSGVVGYNVQVAVDTEHHLIVTHEVTNSGSDRAQLANMARQAKAVRKTETLEAVADRGYFSSSEILACHEADITVTLPKPMTSSAKSEGRFGKQDFVYLPERDAYRCPAGEQLPYRFTGEEDGKRVRRYWTTACQNCSLKSQCTTGPERRIPRWEHEHLLDAVQQRLDANPMAMRQRRKTVEHPFGTMKARMGATHFLTKTLPKVAAEMALSVLAYNLTRVMNIVGIKPLIAAIAS</sequence>
<dbReference type="NCBIfam" id="NF033551">
    <property type="entry name" value="transpos_IS1182"/>
    <property type="match status" value="1"/>
</dbReference>
<dbReference type="Pfam" id="PF05598">
    <property type="entry name" value="DUF772"/>
    <property type="match status" value="1"/>
</dbReference>
<protein>
    <recommendedName>
        <fullName evidence="6">Transposase</fullName>
    </recommendedName>
</protein>
<dbReference type="Pfam" id="PF13751">
    <property type="entry name" value="DDE_Tnp_1_6"/>
    <property type="match status" value="1"/>
</dbReference>
<evidence type="ECO:0000259" key="2">
    <source>
        <dbReference type="Pfam" id="PF05598"/>
    </source>
</evidence>
<evidence type="ECO:0008006" key="6">
    <source>
        <dbReference type="Google" id="ProtNLM"/>
    </source>
</evidence>
<dbReference type="Proteomes" id="UP000063308">
    <property type="component" value="Chromosome"/>
</dbReference>
<organism evidence="4 5">
    <name type="scientific">Bradyrhizobium diazoefficiens</name>
    <dbReference type="NCBI Taxonomy" id="1355477"/>
    <lineage>
        <taxon>Bacteria</taxon>
        <taxon>Pseudomonadati</taxon>
        <taxon>Pseudomonadota</taxon>
        <taxon>Alphaproteobacteria</taxon>
        <taxon>Hyphomicrobiales</taxon>
        <taxon>Nitrobacteraceae</taxon>
        <taxon>Bradyrhizobium</taxon>
    </lineage>
</organism>
<evidence type="ECO:0000313" key="4">
    <source>
        <dbReference type="EMBL" id="BAR55013.1"/>
    </source>
</evidence>
<evidence type="ECO:0000313" key="5">
    <source>
        <dbReference type="Proteomes" id="UP000063308"/>
    </source>
</evidence>
<feature type="coiled-coil region" evidence="1">
    <location>
        <begin position="166"/>
        <end position="226"/>
    </location>
</feature>
<dbReference type="PANTHER" id="PTHR33408">
    <property type="entry name" value="TRANSPOSASE"/>
    <property type="match status" value="1"/>
</dbReference>
<dbReference type="InterPro" id="IPR025668">
    <property type="entry name" value="Tnp_DDE_dom"/>
</dbReference>
<reference evidence="4 5" key="1">
    <citation type="submission" date="2014-11" db="EMBL/GenBank/DDBJ databases">
        <title>Symbiosis island explosion on the genome of extra-slow-growing strains of soybean bradyrhizobia with massive insertion sequences.</title>
        <authorList>
            <person name="Iida T."/>
            <person name="Minamisawa K."/>
        </authorList>
    </citation>
    <scope>NUCLEOTIDE SEQUENCE [LARGE SCALE GENOMIC DNA]</scope>
    <source>
        <strain evidence="4 5">NK6</strain>
    </source>
</reference>
<dbReference type="EMBL" id="AP014685">
    <property type="protein sequence ID" value="BAR55013.1"/>
    <property type="molecule type" value="Genomic_DNA"/>
</dbReference>
<keyword evidence="1" id="KW-0175">Coiled coil</keyword>
<accession>A0A0E4BM60</accession>
<dbReference type="InterPro" id="IPR008490">
    <property type="entry name" value="Transposase_InsH_N"/>
</dbReference>
<dbReference type="PANTHER" id="PTHR33408:SF2">
    <property type="entry name" value="TRANSPOSASE DDE DOMAIN-CONTAINING PROTEIN"/>
    <property type="match status" value="1"/>
</dbReference>